<gene>
    <name evidence="2" type="ORF">PQU95_12170</name>
</gene>
<feature type="domain" description="Haemin-degrading HemS/ChuX" evidence="1">
    <location>
        <begin position="31"/>
        <end position="157"/>
    </location>
</feature>
<evidence type="ECO:0000259" key="1">
    <source>
        <dbReference type="Pfam" id="PF05171"/>
    </source>
</evidence>
<dbReference type="Pfam" id="PF05171">
    <property type="entry name" value="HemS"/>
    <property type="match status" value="2"/>
</dbReference>
<proteinExistence type="predicted"/>
<accession>A0ABT5J0H0</accession>
<dbReference type="Gene3D" id="3.40.1570.10">
    <property type="entry name" value="HemS/ChuS/ChuX like domains"/>
    <property type="match status" value="2"/>
</dbReference>
<reference evidence="2 3" key="1">
    <citation type="submission" date="2023-01" db="EMBL/GenBank/DDBJ databases">
        <title>Novel species of the genus Vogesella isolated from rivers.</title>
        <authorList>
            <person name="Lu H."/>
        </authorList>
    </citation>
    <scope>NUCLEOTIDE SEQUENCE [LARGE SCALE GENOMIC DNA]</scope>
    <source>
        <strain evidence="2 3">DC21W</strain>
    </source>
</reference>
<protein>
    <submittedName>
        <fullName evidence="2">Hemin-degrading factor</fullName>
    </submittedName>
</protein>
<dbReference type="CDD" id="cd16831">
    <property type="entry name" value="HemS-like_C"/>
    <property type="match status" value="1"/>
</dbReference>
<dbReference type="Proteomes" id="UP001219956">
    <property type="component" value="Unassembled WGS sequence"/>
</dbReference>
<evidence type="ECO:0000313" key="2">
    <source>
        <dbReference type="EMBL" id="MDC7717966.1"/>
    </source>
</evidence>
<dbReference type="InterPro" id="IPR007845">
    <property type="entry name" value="HemS/ChuX_dom"/>
</dbReference>
<dbReference type="SUPFAM" id="SSF144064">
    <property type="entry name" value="Heme iron utilization protein-like"/>
    <property type="match status" value="1"/>
</dbReference>
<name>A0ABT5J0H0_9NEIS</name>
<keyword evidence="3" id="KW-1185">Reference proteome</keyword>
<dbReference type="EMBL" id="JAQQLF010000014">
    <property type="protein sequence ID" value="MDC7717966.1"/>
    <property type="molecule type" value="Genomic_DNA"/>
</dbReference>
<dbReference type="CDD" id="cd16830">
    <property type="entry name" value="HemS-like_N"/>
    <property type="match status" value="1"/>
</dbReference>
<sequence length="351" mass="38420">MNAPLTLLQRYEALKAEQVHLRQRDAATQLGVSEAQLLACLPGSTRLRCNLPALLPRLAELGTLKAITRNELAVHEKDGRYDKLTLSDKVGLVLNPGQLDLRLFPAHWAHAYAAEQASPRGTLRSLQFYDAAGHAIHKLYLKQDSAVPAWQALVAEFADTASTPVFDSSNVDAAPASQPLPAGFDAAAFADAWLALQDVHHFHGLLRKHGLTRQQAFRHAPAGHAWPLAGDAVDRLLRGAADSALPIMVFVGNRGMVQIHTGALQRVQRIGEWLNILDPGFNLHLQDSCLHETWLVRRPTRDGIITAIEAFDADGHSIVSFFGQRIEGEPELAGWRELAAALPRKEANHVA</sequence>
<evidence type="ECO:0000313" key="3">
    <source>
        <dbReference type="Proteomes" id="UP001219956"/>
    </source>
</evidence>
<organism evidence="2 3">
    <name type="scientific">Vogesella aquatica</name>
    <dbReference type="NCBI Taxonomy" id="2984206"/>
    <lineage>
        <taxon>Bacteria</taxon>
        <taxon>Pseudomonadati</taxon>
        <taxon>Pseudomonadota</taxon>
        <taxon>Betaproteobacteria</taxon>
        <taxon>Neisseriales</taxon>
        <taxon>Chromobacteriaceae</taxon>
        <taxon>Vogesella</taxon>
    </lineage>
</organism>
<dbReference type="RefSeq" id="WP_272752273.1">
    <property type="nucleotide sequence ID" value="NZ_JAQQLF010000014.1"/>
</dbReference>
<comment type="caution">
    <text evidence="2">The sequence shown here is derived from an EMBL/GenBank/DDBJ whole genome shotgun (WGS) entry which is preliminary data.</text>
</comment>
<feature type="domain" description="Haemin-degrading HemS/ChuX" evidence="1">
    <location>
        <begin position="211"/>
        <end position="342"/>
    </location>
</feature>
<dbReference type="InterPro" id="IPR053733">
    <property type="entry name" value="Heme_Transport_Util_sf"/>
</dbReference>